<protein>
    <recommendedName>
        <fullName evidence="3">Expansin-like CBD domain-containing protein</fullName>
    </recommendedName>
</protein>
<keyword evidence="2" id="KW-0964">Secreted</keyword>
<comment type="subcellular location">
    <subcellularLocation>
        <location evidence="1">Secreted</location>
    </subcellularLocation>
</comment>
<dbReference type="InterPro" id="IPR007117">
    <property type="entry name" value="Expansin_CBD"/>
</dbReference>
<evidence type="ECO:0000259" key="3">
    <source>
        <dbReference type="Pfam" id="PF01357"/>
    </source>
</evidence>
<dbReference type="SUPFAM" id="SSF49590">
    <property type="entry name" value="PHL pollen allergen"/>
    <property type="match status" value="1"/>
</dbReference>
<proteinExistence type="predicted"/>
<dbReference type="GO" id="GO:0005576">
    <property type="term" value="C:extracellular region"/>
    <property type="evidence" value="ECO:0007669"/>
    <property type="project" value="UniProtKB-SubCell"/>
</dbReference>
<feature type="domain" description="Expansin-like CBD" evidence="3">
    <location>
        <begin position="1"/>
        <end position="27"/>
    </location>
</feature>
<accession>A0A9E7FUR7</accession>
<evidence type="ECO:0000313" key="5">
    <source>
        <dbReference type="Proteomes" id="UP001055439"/>
    </source>
</evidence>
<evidence type="ECO:0000256" key="2">
    <source>
        <dbReference type="ARBA" id="ARBA00022525"/>
    </source>
</evidence>
<dbReference type="AlphaFoldDB" id="A0A9E7FUR7"/>
<reference evidence="4" key="1">
    <citation type="submission" date="2022-05" db="EMBL/GenBank/DDBJ databases">
        <title>The Musa troglodytarum L. genome provides insights into the mechanism of non-climacteric behaviour and enrichment of carotenoids.</title>
        <authorList>
            <person name="Wang J."/>
        </authorList>
    </citation>
    <scope>NUCLEOTIDE SEQUENCE</scope>
    <source>
        <tissue evidence="4">Leaf</tissue>
    </source>
</reference>
<dbReference type="Proteomes" id="UP001055439">
    <property type="component" value="Chromosome 5"/>
</dbReference>
<evidence type="ECO:0000313" key="4">
    <source>
        <dbReference type="EMBL" id="URE01322.1"/>
    </source>
</evidence>
<organism evidence="4 5">
    <name type="scientific">Musa troglodytarum</name>
    <name type="common">fe'i banana</name>
    <dbReference type="NCBI Taxonomy" id="320322"/>
    <lineage>
        <taxon>Eukaryota</taxon>
        <taxon>Viridiplantae</taxon>
        <taxon>Streptophyta</taxon>
        <taxon>Embryophyta</taxon>
        <taxon>Tracheophyta</taxon>
        <taxon>Spermatophyta</taxon>
        <taxon>Magnoliopsida</taxon>
        <taxon>Liliopsida</taxon>
        <taxon>Zingiberales</taxon>
        <taxon>Musaceae</taxon>
        <taxon>Musa</taxon>
    </lineage>
</organism>
<sequence length="34" mass="3823">MQQSWRAVWRLNSGSALQAPFSIRLTSGVRQGPH</sequence>
<keyword evidence="5" id="KW-1185">Reference proteome</keyword>
<gene>
    <name evidence="4" type="ORF">MUK42_20331</name>
</gene>
<dbReference type="InterPro" id="IPR036749">
    <property type="entry name" value="Expansin_CBD_sf"/>
</dbReference>
<dbReference type="Gene3D" id="2.60.40.760">
    <property type="entry name" value="Expansin, cellulose-binding-like domain"/>
    <property type="match status" value="1"/>
</dbReference>
<dbReference type="EMBL" id="CP097507">
    <property type="protein sequence ID" value="URE01322.1"/>
    <property type="molecule type" value="Genomic_DNA"/>
</dbReference>
<dbReference type="Pfam" id="PF01357">
    <property type="entry name" value="Expansin_C"/>
    <property type="match status" value="1"/>
</dbReference>
<evidence type="ECO:0000256" key="1">
    <source>
        <dbReference type="ARBA" id="ARBA00004613"/>
    </source>
</evidence>
<name>A0A9E7FUR7_9LILI</name>